<dbReference type="EMBL" id="JAEAOA010001141">
    <property type="protein sequence ID" value="KAK3606844.1"/>
    <property type="molecule type" value="Genomic_DNA"/>
</dbReference>
<evidence type="ECO:0000313" key="1">
    <source>
        <dbReference type="EMBL" id="KAK3606844.1"/>
    </source>
</evidence>
<proteinExistence type="predicted"/>
<reference evidence="1" key="2">
    <citation type="journal article" date="2021" name="Genome Biol. Evol.">
        <title>Developing a high-quality reference genome for a parasitic bivalve with doubly uniparental inheritance (Bivalvia: Unionida).</title>
        <authorList>
            <person name="Smith C.H."/>
        </authorList>
    </citation>
    <scope>NUCLEOTIDE SEQUENCE</scope>
    <source>
        <strain evidence="1">CHS0354</strain>
        <tissue evidence="1">Mantle</tissue>
    </source>
</reference>
<dbReference type="Proteomes" id="UP001195483">
    <property type="component" value="Unassembled WGS sequence"/>
</dbReference>
<gene>
    <name evidence="1" type="ORF">CHS0354_018438</name>
</gene>
<dbReference type="InterPro" id="IPR027417">
    <property type="entry name" value="P-loop_NTPase"/>
</dbReference>
<evidence type="ECO:0008006" key="3">
    <source>
        <dbReference type="Google" id="ProtNLM"/>
    </source>
</evidence>
<dbReference type="NCBIfam" id="TIGR01630">
    <property type="entry name" value="psiM2_ORF9"/>
    <property type="match status" value="1"/>
</dbReference>
<dbReference type="InterPro" id="IPR006517">
    <property type="entry name" value="Phage_terminase_lsu-like_C"/>
</dbReference>
<name>A0AAE0TBL3_9BIVA</name>
<evidence type="ECO:0000313" key="2">
    <source>
        <dbReference type="Proteomes" id="UP001195483"/>
    </source>
</evidence>
<organism evidence="1 2">
    <name type="scientific">Potamilus streckersoni</name>
    <dbReference type="NCBI Taxonomy" id="2493646"/>
    <lineage>
        <taxon>Eukaryota</taxon>
        <taxon>Metazoa</taxon>
        <taxon>Spiralia</taxon>
        <taxon>Lophotrochozoa</taxon>
        <taxon>Mollusca</taxon>
        <taxon>Bivalvia</taxon>
        <taxon>Autobranchia</taxon>
        <taxon>Heteroconchia</taxon>
        <taxon>Palaeoheterodonta</taxon>
        <taxon>Unionida</taxon>
        <taxon>Unionoidea</taxon>
        <taxon>Unionidae</taxon>
        <taxon>Ambleminae</taxon>
        <taxon>Lampsilini</taxon>
        <taxon>Potamilus</taxon>
    </lineage>
</organism>
<sequence length="624" mass="70364">MIASLEAESVKDPEKGLLVLTSVSSALEKIARSYQRINKPVNRLAVAMEVIQLIGDAVSKAPKHKTGRENFEGILTEIGAECVRRLISMDNSVTSRRFLKELKEYGDKLRQERDRADDNFPTDAASVRRRRAKAAGDYRMFCRTYFPHYITSDNFSEFQQFTFERFPAWLKQEKGSQIILTAPRGEAKSTLITQLGTLWAVLHGLRRMVVIMMDSEAQSAAMLASVRSELENNPGLAIDFPEAAGIGPVWQRTQIITRNGCKIKASSVGKRIRGMKHGAFRPDLVILDDIENDTNVLSKEQRDRLEAWVDSTVLNLGPPDGSMTLLWVGTVLHPDAVIRRQSAKPNRQAYNFRAIPEWPARMDLWEKWESLFKQNPHQASEFYRRAQRELESGAKVSWPAVRPLLKLMELRAAGHDAFAREFQNEPVSSHAVVSEFTYYTPDQLPADCISLGAVDPSLGKTLKSDYSALLTGQFHRASGVLYITDTVIARLTPDVQIARIIELQRVRQCAVWAVEAVQFQHFYAEQLRRISLTEGCPVPVIPVIPKDSKDSRIMSVLPFVRSGHIRFLHSHTALTEQIRNWGQGSHDDGPDALSMLWKQAFTAAGRVEYTPIVPPAYESEENIL</sequence>
<dbReference type="Gene3D" id="3.40.50.300">
    <property type="entry name" value="P-loop containing nucleotide triphosphate hydrolases"/>
    <property type="match status" value="1"/>
</dbReference>
<dbReference type="Gene3D" id="3.30.420.240">
    <property type="match status" value="1"/>
</dbReference>
<reference evidence="1" key="3">
    <citation type="submission" date="2023-05" db="EMBL/GenBank/DDBJ databases">
        <authorList>
            <person name="Smith C.H."/>
        </authorList>
    </citation>
    <scope>NUCLEOTIDE SEQUENCE</scope>
    <source>
        <strain evidence="1">CHS0354</strain>
        <tissue evidence="1">Mantle</tissue>
    </source>
</reference>
<comment type="caution">
    <text evidence="1">The sequence shown here is derived from an EMBL/GenBank/DDBJ whole genome shotgun (WGS) entry which is preliminary data.</text>
</comment>
<protein>
    <recommendedName>
        <fullName evidence="3">Phage protein</fullName>
    </recommendedName>
</protein>
<dbReference type="AlphaFoldDB" id="A0AAE0TBL3"/>
<reference evidence="1" key="1">
    <citation type="journal article" date="2021" name="Genome Biol. Evol.">
        <title>A High-Quality Reference Genome for a Parasitic Bivalve with Doubly Uniparental Inheritance (Bivalvia: Unionida).</title>
        <authorList>
            <person name="Smith C.H."/>
        </authorList>
    </citation>
    <scope>NUCLEOTIDE SEQUENCE</scope>
    <source>
        <strain evidence="1">CHS0354</strain>
    </source>
</reference>
<accession>A0AAE0TBL3</accession>
<keyword evidence="2" id="KW-1185">Reference proteome</keyword>